<accession>A0A7W8UNF3</accession>
<protein>
    <recommendedName>
        <fullName evidence="1">Transcription regulator HTH AraC N-terminal domain-containing protein</fullName>
    </recommendedName>
</protein>
<reference evidence="2 3" key="1">
    <citation type="submission" date="2020-08" db="EMBL/GenBank/DDBJ databases">
        <title>Genomic Encyclopedia of Type Strains, Phase IV (KMG-V): Genome sequencing to study the core and pangenomes of soil and plant-associated prokaryotes.</title>
        <authorList>
            <person name="Whitman W."/>
        </authorList>
    </citation>
    <scope>NUCLEOTIDE SEQUENCE [LARGE SCALE GENOMIC DNA]</scope>
    <source>
        <strain evidence="2 3">SEMIA 4034</strain>
    </source>
</reference>
<organism evidence="2 3">
    <name type="scientific">Rhizobium lentis</name>
    <dbReference type="NCBI Taxonomy" id="1138194"/>
    <lineage>
        <taxon>Bacteria</taxon>
        <taxon>Pseudomonadati</taxon>
        <taxon>Pseudomonadota</taxon>
        <taxon>Alphaproteobacteria</taxon>
        <taxon>Hyphomicrobiales</taxon>
        <taxon>Rhizobiaceae</taxon>
        <taxon>Rhizobium/Agrobacterium group</taxon>
        <taxon>Rhizobium</taxon>
    </lineage>
</organism>
<dbReference type="Proteomes" id="UP000528824">
    <property type="component" value="Unassembled WGS sequence"/>
</dbReference>
<dbReference type="AlphaFoldDB" id="A0A7W8UNF3"/>
<dbReference type="GO" id="GO:0006355">
    <property type="term" value="P:regulation of DNA-templated transcription"/>
    <property type="evidence" value="ECO:0007669"/>
    <property type="project" value="TreeGrafter"/>
</dbReference>
<evidence type="ECO:0000259" key="1">
    <source>
        <dbReference type="Pfam" id="PF06719"/>
    </source>
</evidence>
<dbReference type="Pfam" id="PF06719">
    <property type="entry name" value="AraC_N"/>
    <property type="match status" value="1"/>
</dbReference>
<dbReference type="PANTHER" id="PTHR43436">
    <property type="entry name" value="ARAC-FAMILY TRANSCRIPTIONAL REGULATOR"/>
    <property type="match status" value="1"/>
</dbReference>
<proteinExistence type="predicted"/>
<dbReference type="EMBL" id="JACHBC010000005">
    <property type="protein sequence ID" value="MBB5561232.1"/>
    <property type="molecule type" value="Genomic_DNA"/>
</dbReference>
<name>A0A7W8UNF3_9HYPH</name>
<dbReference type="PANTHER" id="PTHR43436:SF1">
    <property type="entry name" value="TRANSCRIPTIONAL REGULATORY PROTEIN"/>
    <property type="match status" value="1"/>
</dbReference>
<comment type="caution">
    <text evidence="2">The sequence shown here is derived from an EMBL/GenBank/DDBJ whole genome shotgun (WGS) entry which is preliminary data.</text>
</comment>
<dbReference type="InterPro" id="IPR009594">
    <property type="entry name" value="Tscrpt_reg_HTH_AraC_N"/>
</dbReference>
<sequence>MTEVFEQHLEIALRHAKPDTLLTPIPRVELLVGDRPTGETRCLYRSMVCFILQGSKRAAFNDSILSYDSSQYLISALDLPLMGQVLDAGQHRPYVAVSLTLDPALLAELAAAMPPKRESDGEQIGLSINPMTVELRDALLRLLSLLDKPADIAVLAPQDAVEGWTPPCHGPATTAVRSTGK</sequence>
<keyword evidence="3" id="KW-1185">Reference proteome</keyword>
<feature type="domain" description="Transcription regulator HTH AraC N-terminal" evidence="1">
    <location>
        <begin position="24"/>
        <end position="158"/>
    </location>
</feature>
<evidence type="ECO:0000313" key="3">
    <source>
        <dbReference type="Proteomes" id="UP000528824"/>
    </source>
</evidence>
<gene>
    <name evidence="2" type="ORF">GGI59_002907</name>
</gene>
<evidence type="ECO:0000313" key="2">
    <source>
        <dbReference type="EMBL" id="MBB5561232.1"/>
    </source>
</evidence>